<dbReference type="PANTHER" id="PTHR34823:SF1">
    <property type="entry name" value="CHITIN-BINDING TYPE-4 DOMAIN-CONTAINING PROTEIN"/>
    <property type="match status" value="1"/>
</dbReference>
<dbReference type="PANTHER" id="PTHR34823">
    <property type="entry name" value="GLCNAC-BINDING PROTEIN A"/>
    <property type="match status" value="1"/>
</dbReference>
<dbReference type="InterPro" id="IPR004302">
    <property type="entry name" value="Cellulose/chitin-bd_N"/>
</dbReference>
<accession>A0A6G4WVP8</accession>
<keyword evidence="3" id="KW-0503">Monooxygenase</keyword>
<dbReference type="SUPFAM" id="SSF81296">
    <property type="entry name" value="E set domains"/>
    <property type="match status" value="1"/>
</dbReference>
<keyword evidence="1" id="KW-0732">Signal</keyword>
<reference evidence="3 4" key="1">
    <citation type="submission" date="2020-02" db="EMBL/GenBank/DDBJ databases">
        <title>Whole-genome analyses of novel actinobacteria.</title>
        <authorList>
            <person name="Sahin N."/>
            <person name="Tatar D."/>
        </authorList>
    </citation>
    <scope>NUCLEOTIDE SEQUENCE [LARGE SCALE GENOMIC DNA]</scope>
    <source>
        <strain evidence="3 4">SB3404</strain>
    </source>
</reference>
<dbReference type="Proteomes" id="UP000477722">
    <property type="component" value="Unassembled WGS sequence"/>
</dbReference>
<organism evidence="3 4">
    <name type="scientific">Streptomyces boncukensis</name>
    <dbReference type="NCBI Taxonomy" id="2711219"/>
    <lineage>
        <taxon>Bacteria</taxon>
        <taxon>Bacillati</taxon>
        <taxon>Actinomycetota</taxon>
        <taxon>Actinomycetes</taxon>
        <taxon>Kitasatosporales</taxon>
        <taxon>Streptomycetaceae</taxon>
        <taxon>Streptomyces</taxon>
    </lineage>
</organism>
<name>A0A6G4WVP8_9ACTN</name>
<keyword evidence="4" id="KW-1185">Reference proteome</keyword>
<comment type="caution">
    <text evidence="3">The sequence shown here is derived from an EMBL/GenBank/DDBJ whole genome shotgun (WGS) entry which is preliminary data.</text>
</comment>
<sequence>MNLSPGRLDGTRGGGGGRLRRRFGVLAAGCAVALGGSLVLAPGAAGHGTAVSPPSRNYDCWQRWGDDFQNPEMATEDPMCWQAWQADPNAMWNWNGLYREGDAGDHEGAVPDGQLCSAGHTSAGRYDALDVPGDWHTTEVGTDFTFVNNDQANHGADYYRVYVTKQGFDPAADELGWGDLELVAETGKIAPGEGEPAETGVDVEIDVSAPGRTGHHIVFMIWQASHLDQTFYSCSDVSFSGVL</sequence>
<dbReference type="Gene3D" id="2.70.50.50">
    <property type="entry name" value="chitin-binding protein cbp21"/>
    <property type="match status" value="1"/>
</dbReference>
<feature type="domain" description="Chitin-binding type-4" evidence="2">
    <location>
        <begin position="47"/>
        <end position="237"/>
    </location>
</feature>
<protein>
    <submittedName>
        <fullName evidence="3">Lytic polysaccharide monooxygenase</fullName>
    </submittedName>
</protein>
<evidence type="ECO:0000313" key="3">
    <source>
        <dbReference type="EMBL" id="NGO68700.1"/>
    </source>
</evidence>
<keyword evidence="3" id="KW-0560">Oxidoreductase</keyword>
<dbReference type="Pfam" id="PF03067">
    <property type="entry name" value="LPMO_10"/>
    <property type="match status" value="1"/>
</dbReference>
<proteinExistence type="predicted"/>
<dbReference type="EMBL" id="JAAKZZ010000073">
    <property type="protein sequence ID" value="NGO68700.1"/>
    <property type="molecule type" value="Genomic_DNA"/>
</dbReference>
<evidence type="ECO:0000259" key="2">
    <source>
        <dbReference type="Pfam" id="PF03067"/>
    </source>
</evidence>
<gene>
    <name evidence="3" type="ORF">G5C65_10090</name>
</gene>
<evidence type="ECO:0000256" key="1">
    <source>
        <dbReference type="ARBA" id="ARBA00022729"/>
    </source>
</evidence>
<dbReference type="GO" id="GO:0004497">
    <property type="term" value="F:monooxygenase activity"/>
    <property type="evidence" value="ECO:0007669"/>
    <property type="project" value="UniProtKB-KW"/>
</dbReference>
<dbReference type="CDD" id="cd21177">
    <property type="entry name" value="LPMO_AA10"/>
    <property type="match status" value="1"/>
</dbReference>
<dbReference type="AlphaFoldDB" id="A0A6G4WVP8"/>
<dbReference type="InterPro" id="IPR051024">
    <property type="entry name" value="GlcNAc_Chitin_IntDeg"/>
</dbReference>
<evidence type="ECO:0000313" key="4">
    <source>
        <dbReference type="Proteomes" id="UP000477722"/>
    </source>
</evidence>
<dbReference type="InterPro" id="IPR014756">
    <property type="entry name" value="Ig_E-set"/>
</dbReference>